<dbReference type="Proteomes" id="UP000789920">
    <property type="component" value="Unassembled WGS sequence"/>
</dbReference>
<name>A0ACA9SME1_9GLOM</name>
<accession>A0ACA9SME1</accession>
<comment type="caution">
    <text evidence="1">The sequence shown here is derived from an EMBL/GenBank/DDBJ whole genome shotgun (WGS) entry which is preliminary data.</text>
</comment>
<evidence type="ECO:0000313" key="2">
    <source>
        <dbReference type="Proteomes" id="UP000789920"/>
    </source>
</evidence>
<organism evidence="1 2">
    <name type="scientific">Racocetra persica</name>
    <dbReference type="NCBI Taxonomy" id="160502"/>
    <lineage>
        <taxon>Eukaryota</taxon>
        <taxon>Fungi</taxon>
        <taxon>Fungi incertae sedis</taxon>
        <taxon>Mucoromycota</taxon>
        <taxon>Glomeromycotina</taxon>
        <taxon>Glomeromycetes</taxon>
        <taxon>Diversisporales</taxon>
        <taxon>Gigasporaceae</taxon>
        <taxon>Racocetra</taxon>
    </lineage>
</organism>
<protein>
    <submittedName>
        <fullName evidence="1">10865_t:CDS:1</fullName>
    </submittedName>
</protein>
<sequence length="49" mass="5772">SLKTTIKPDEQNSDNNNYKELELDENEDNYQSGQDDDNYNTEFRDPEDA</sequence>
<reference evidence="1" key="1">
    <citation type="submission" date="2021-06" db="EMBL/GenBank/DDBJ databases">
        <authorList>
            <person name="Kallberg Y."/>
            <person name="Tangrot J."/>
            <person name="Rosling A."/>
        </authorList>
    </citation>
    <scope>NUCLEOTIDE SEQUENCE</scope>
    <source>
        <strain evidence="1">MA461A</strain>
    </source>
</reference>
<gene>
    <name evidence="1" type="ORF">RPERSI_LOCUS33031</name>
</gene>
<proteinExistence type="predicted"/>
<feature type="non-terminal residue" evidence="1">
    <location>
        <position position="1"/>
    </location>
</feature>
<feature type="non-terminal residue" evidence="1">
    <location>
        <position position="49"/>
    </location>
</feature>
<keyword evidence="2" id="KW-1185">Reference proteome</keyword>
<evidence type="ECO:0000313" key="1">
    <source>
        <dbReference type="EMBL" id="CAG8844030.1"/>
    </source>
</evidence>
<dbReference type="EMBL" id="CAJVQC010140781">
    <property type="protein sequence ID" value="CAG8844030.1"/>
    <property type="molecule type" value="Genomic_DNA"/>
</dbReference>